<accession>A0A0G4PHM0</accession>
<protein>
    <submittedName>
        <fullName evidence="1">Str. FM013</fullName>
    </submittedName>
</protein>
<gene>
    <name evidence="1" type="ORF">PCAMFM013_S016g000037</name>
</gene>
<name>A0A0G4PHM0_PENC3</name>
<dbReference type="EMBL" id="HG793149">
    <property type="protein sequence ID" value="CRL25756.1"/>
    <property type="molecule type" value="Genomic_DNA"/>
</dbReference>
<evidence type="ECO:0000313" key="2">
    <source>
        <dbReference type="Proteomes" id="UP000053732"/>
    </source>
</evidence>
<sequence>MRESSDTELKDIKPIFLPAELHYSIRYGDEEESSVNFIAIEAKSDSRISPGIPHALGYMGAVHRLRKEQRKMDCTCFIPNLIVGELGFLGVC</sequence>
<reference evidence="1 2" key="1">
    <citation type="journal article" date="2014" name="Nat. Commun.">
        <title>Multiple recent horizontal transfers of a large genomic region in cheese making fungi.</title>
        <authorList>
            <person name="Cheeseman K."/>
            <person name="Ropars J."/>
            <person name="Renault P."/>
            <person name="Dupont J."/>
            <person name="Gouzy J."/>
            <person name="Branca A."/>
            <person name="Abraham A.L."/>
            <person name="Ceppi M."/>
            <person name="Conseiller E."/>
            <person name="Debuchy R."/>
            <person name="Malagnac F."/>
            <person name="Goarin A."/>
            <person name="Silar P."/>
            <person name="Lacoste S."/>
            <person name="Sallet E."/>
            <person name="Bensimon A."/>
            <person name="Giraud T."/>
            <person name="Brygoo Y."/>
        </authorList>
    </citation>
    <scope>NUCLEOTIDE SEQUENCE [LARGE SCALE GENOMIC DNA]</scope>
    <source>
        <strain evidence="2">FM 013</strain>
    </source>
</reference>
<evidence type="ECO:0000313" key="1">
    <source>
        <dbReference type="EMBL" id="CRL25756.1"/>
    </source>
</evidence>
<dbReference type="AlphaFoldDB" id="A0A0G4PHM0"/>
<organism evidence="1 2">
    <name type="scientific">Penicillium camemberti (strain FM 013)</name>
    <dbReference type="NCBI Taxonomy" id="1429867"/>
    <lineage>
        <taxon>Eukaryota</taxon>
        <taxon>Fungi</taxon>
        <taxon>Dikarya</taxon>
        <taxon>Ascomycota</taxon>
        <taxon>Pezizomycotina</taxon>
        <taxon>Eurotiomycetes</taxon>
        <taxon>Eurotiomycetidae</taxon>
        <taxon>Eurotiales</taxon>
        <taxon>Aspergillaceae</taxon>
        <taxon>Penicillium</taxon>
    </lineage>
</organism>
<keyword evidence="2" id="KW-1185">Reference proteome</keyword>
<proteinExistence type="predicted"/>
<dbReference type="Proteomes" id="UP000053732">
    <property type="component" value="Unassembled WGS sequence"/>
</dbReference>